<dbReference type="PRINTS" id="PR00171">
    <property type="entry name" value="SUGRTRNSPORT"/>
</dbReference>
<evidence type="ECO:0000256" key="3">
    <source>
        <dbReference type="ARBA" id="ARBA00022448"/>
    </source>
</evidence>
<evidence type="ECO:0000256" key="8">
    <source>
        <dbReference type="SAM" id="Phobius"/>
    </source>
</evidence>
<dbReference type="Proteomes" id="UP000189580">
    <property type="component" value="Chromosome b"/>
</dbReference>
<reference evidence="10 11" key="1">
    <citation type="submission" date="2016-02" db="EMBL/GenBank/DDBJ databases">
        <title>Complete genome sequence and transcriptome regulation of the pentose utilising yeast Sugiyamaella lignohabitans.</title>
        <authorList>
            <person name="Bellasio M."/>
            <person name="Peymann A."/>
            <person name="Valli M."/>
            <person name="Sipitzky M."/>
            <person name="Graf A."/>
            <person name="Sauer M."/>
            <person name="Marx H."/>
            <person name="Mattanovich D."/>
        </authorList>
    </citation>
    <scope>NUCLEOTIDE SEQUENCE [LARGE SCALE GENOMIC DNA]</scope>
    <source>
        <strain evidence="10 11">CBS 10342</strain>
    </source>
</reference>
<dbReference type="GO" id="GO:0016020">
    <property type="term" value="C:membrane"/>
    <property type="evidence" value="ECO:0007669"/>
    <property type="project" value="UniProtKB-SubCell"/>
</dbReference>
<comment type="subcellular location">
    <subcellularLocation>
        <location evidence="1">Membrane</location>
        <topology evidence="1">Multi-pass membrane protein</topology>
    </subcellularLocation>
</comment>
<evidence type="ECO:0000256" key="6">
    <source>
        <dbReference type="ARBA" id="ARBA00023136"/>
    </source>
</evidence>
<dbReference type="SUPFAM" id="SSF103473">
    <property type="entry name" value="MFS general substrate transporter"/>
    <property type="match status" value="1"/>
</dbReference>
<name>A0A167F8X4_9ASCO</name>
<dbReference type="InterPro" id="IPR005828">
    <property type="entry name" value="MFS_sugar_transport-like"/>
</dbReference>
<keyword evidence="4 8" id="KW-0812">Transmembrane</keyword>
<keyword evidence="11" id="KW-1185">Reference proteome</keyword>
<keyword evidence="3" id="KW-0813">Transport</keyword>
<evidence type="ECO:0000256" key="5">
    <source>
        <dbReference type="ARBA" id="ARBA00022989"/>
    </source>
</evidence>
<dbReference type="Pfam" id="PF00083">
    <property type="entry name" value="Sugar_tr"/>
    <property type="match status" value="1"/>
</dbReference>
<gene>
    <name evidence="10" type="primary">SNF3</name>
    <name evidence="10" type="ORF">AWJ20_2593</name>
</gene>
<dbReference type="InterPro" id="IPR020846">
    <property type="entry name" value="MFS_dom"/>
</dbReference>
<feature type="transmembrane region" description="Helical" evidence="8">
    <location>
        <begin position="147"/>
        <end position="168"/>
    </location>
</feature>
<evidence type="ECO:0000259" key="9">
    <source>
        <dbReference type="PROSITE" id="PS50850"/>
    </source>
</evidence>
<evidence type="ECO:0000256" key="1">
    <source>
        <dbReference type="ARBA" id="ARBA00004141"/>
    </source>
</evidence>
<dbReference type="PROSITE" id="PS00217">
    <property type="entry name" value="SUGAR_TRANSPORT_2"/>
    <property type="match status" value="1"/>
</dbReference>
<evidence type="ECO:0000313" key="10">
    <source>
        <dbReference type="EMBL" id="ANB14974.1"/>
    </source>
</evidence>
<feature type="compositionally biased region" description="Basic and acidic residues" evidence="7">
    <location>
        <begin position="1"/>
        <end position="12"/>
    </location>
</feature>
<feature type="transmembrane region" description="Helical" evidence="8">
    <location>
        <begin position="122"/>
        <end position="141"/>
    </location>
</feature>
<dbReference type="Gene3D" id="1.20.1250.20">
    <property type="entry name" value="MFS general substrate transporter like domains"/>
    <property type="match status" value="1"/>
</dbReference>
<dbReference type="KEGG" id="slb:AWJ20_2593"/>
<dbReference type="PANTHER" id="PTHR48022:SF2">
    <property type="entry name" value="PLASTIDIC GLUCOSE TRANSPORTER 4"/>
    <property type="match status" value="1"/>
</dbReference>
<protein>
    <submittedName>
        <fullName evidence="10">Snf3p</fullName>
    </submittedName>
</protein>
<dbReference type="RefSeq" id="XP_018737451.1">
    <property type="nucleotide sequence ID" value="XM_018879544.1"/>
</dbReference>
<dbReference type="EMBL" id="CP014503">
    <property type="protein sequence ID" value="ANB14974.1"/>
    <property type="molecule type" value="Genomic_DNA"/>
</dbReference>
<evidence type="ECO:0000256" key="4">
    <source>
        <dbReference type="ARBA" id="ARBA00022692"/>
    </source>
</evidence>
<sequence length="357" mass="39198">MSSDNEKEEHAHVAPTGADGTPLNLYERRLLIASHETGFTALFTNRHVFSIAVFASLGGLIYGFNQGMFGQILNMASFSRTVNPNSISNPTSRGLLTSILELGAWVGSLANGYLADKLGRKLSVVLAVVIFIIGVIVQATAHNANQILGGRFVTGLGVGSLSMIVPLYNAELAPAEVRGALVALQQLAITFGIMIAYFIGYGTNFIGGAGNPNQSNAAWLIPVCIQLIPALILGTGFLTILPQSPRYLVQINKEDEALEVLSKLRRVPKTNEIVVLEFLEIKAQHMFEIETDREMFPHLMDGSFSSSFKLRLAKYKSLFVDKSLRPRTFIGIFIMVFQQWTGMYKQPLPMLLLSVWF</sequence>
<keyword evidence="5 8" id="KW-1133">Transmembrane helix</keyword>
<evidence type="ECO:0000313" key="11">
    <source>
        <dbReference type="Proteomes" id="UP000189580"/>
    </source>
</evidence>
<feature type="region of interest" description="Disordered" evidence="7">
    <location>
        <begin position="1"/>
        <end position="20"/>
    </location>
</feature>
<organism evidence="10 11">
    <name type="scientific">Sugiyamaella lignohabitans</name>
    <dbReference type="NCBI Taxonomy" id="796027"/>
    <lineage>
        <taxon>Eukaryota</taxon>
        <taxon>Fungi</taxon>
        <taxon>Dikarya</taxon>
        <taxon>Ascomycota</taxon>
        <taxon>Saccharomycotina</taxon>
        <taxon>Dipodascomycetes</taxon>
        <taxon>Dipodascales</taxon>
        <taxon>Trichomonascaceae</taxon>
        <taxon>Sugiyamaella</taxon>
    </lineage>
</organism>
<dbReference type="GO" id="GO:0005351">
    <property type="term" value="F:carbohydrate:proton symporter activity"/>
    <property type="evidence" value="ECO:0007669"/>
    <property type="project" value="TreeGrafter"/>
</dbReference>
<evidence type="ECO:0000256" key="2">
    <source>
        <dbReference type="ARBA" id="ARBA00010992"/>
    </source>
</evidence>
<dbReference type="GeneID" id="30034521"/>
<dbReference type="AlphaFoldDB" id="A0A167F8X4"/>
<evidence type="ECO:0000256" key="7">
    <source>
        <dbReference type="SAM" id="MobiDB-lite"/>
    </source>
</evidence>
<comment type="similarity">
    <text evidence="2">Belongs to the major facilitator superfamily. Sugar transporter (TC 2.A.1.1) family.</text>
</comment>
<feature type="transmembrane region" description="Helical" evidence="8">
    <location>
        <begin position="47"/>
        <end position="65"/>
    </location>
</feature>
<proteinExistence type="inferred from homology"/>
<keyword evidence="6 8" id="KW-0472">Membrane</keyword>
<dbReference type="OrthoDB" id="6612291at2759"/>
<dbReference type="InterPro" id="IPR005829">
    <property type="entry name" value="Sugar_transporter_CS"/>
</dbReference>
<dbReference type="InterPro" id="IPR003663">
    <property type="entry name" value="Sugar/inositol_transpt"/>
</dbReference>
<accession>A0A167F8X4</accession>
<dbReference type="InterPro" id="IPR050360">
    <property type="entry name" value="MFS_Sugar_Transporters"/>
</dbReference>
<feature type="transmembrane region" description="Helical" evidence="8">
    <location>
        <begin position="219"/>
        <end position="241"/>
    </location>
</feature>
<feature type="domain" description="Major facilitator superfamily (MFS) profile" evidence="9">
    <location>
        <begin position="51"/>
        <end position="357"/>
    </location>
</feature>
<feature type="transmembrane region" description="Helical" evidence="8">
    <location>
        <begin position="180"/>
        <end position="199"/>
    </location>
</feature>
<dbReference type="PROSITE" id="PS50850">
    <property type="entry name" value="MFS"/>
    <property type="match status" value="1"/>
</dbReference>
<dbReference type="InterPro" id="IPR036259">
    <property type="entry name" value="MFS_trans_sf"/>
</dbReference>
<dbReference type="PANTHER" id="PTHR48022">
    <property type="entry name" value="PLASTIDIC GLUCOSE TRANSPORTER 4"/>
    <property type="match status" value="1"/>
</dbReference>